<reference evidence="1" key="1">
    <citation type="submission" date="2023-05" db="EMBL/GenBank/DDBJ databases">
        <title>Nepenthes gracilis genome sequencing.</title>
        <authorList>
            <person name="Fukushima K."/>
        </authorList>
    </citation>
    <scope>NUCLEOTIDE SEQUENCE</scope>
    <source>
        <strain evidence="1">SING2019-196</strain>
    </source>
</reference>
<organism evidence="1 2">
    <name type="scientific">Nepenthes gracilis</name>
    <name type="common">Slender pitcher plant</name>
    <dbReference type="NCBI Taxonomy" id="150966"/>
    <lineage>
        <taxon>Eukaryota</taxon>
        <taxon>Viridiplantae</taxon>
        <taxon>Streptophyta</taxon>
        <taxon>Embryophyta</taxon>
        <taxon>Tracheophyta</taxon>
        <taxon>Spermatophyta</taxon>
        <taxon>Magnoliopsida</taxon>
        <taxon>eudicotyledons</taxon>
        <taxon>Gunneridae</taxon>
        <taxon>Pentapetalae</taxon>
        <taxon>Caryophyllales</taxon>
        <taxon>Nepenthaceae</taxon>
        <taxon>Nepenthes</taxon>
    </lineage>
</organism>
<accession>A0AAD3TME1</accession>
<evidence type="ECO:0000313" key="1">
    <source>
        <dbReference type="EMBL" id="GMH32122.1"/>
    </source>
</evidence>
<dbReference type="AlphaFoldDB" id="A0AAD3TME1"/>
<dbReference type="EMBL" id="BSYO01000095">
    <property type="protein sequence ID" value="GMH32122.1"/>
    <property type="molecule type" value="Genomic_DNA"/>
</dbReference>
<protein>
    <submittedName>
        <fullName evidence="1">Uncharacterized protein</fullName>
    </submittedName>
</protein>
<evidence type="ECO:0000313" key="2">
    <source>
        <dbReference type="Proteomes" id="UP001279734"/>
    </source>
</evidence>
<comment type="caution">
    <text evidence="1">The sequence shown here is derived from an EMBL/GenBank/DDBJ whole genome shotgun (WGS) entry which is preliminary data.</text>
</comment>
<keyword evidence="2" id="KW-1185">Reference proteome</keyword>
<name>A0AAD3TME1_NEPGR</name>
<gene>
    <name evidence="1" type="ORF">Nepgr_033966</name>
</gene>
<sequence length="161" mass="17629">MAELNACSIALPGLSFREVSSLPLMSLSLRSENIAVVIGYYPRGPYTHFRENTRRKRRPLLGVMAASIRERAGQAPTAVSARSIRCASRGEFTRCVTGSALACFSCELSKRLPICQQSLALSAWTEQGRESRALTNEGFDMLSSTHTAELEEREKALCSVG</sequence>
<proteinExistence type="predicted"/>
<dbReference type="Proteomes" id="UP001279734">
    <property type="component" value="Unassembled WGS sequence"/>
</dbReference>